<evidence type="ECO:0000313" key="2">
    <source>
        <dbReference type="Proteomes" id="UP000217790"/>
    </source>
</evidence>
<protein>
    <submittedName>
        <fullName evidence="1">Uncharacterized protein</fullName>
    </submittedName>
</protein>
<proteinExistence type="predicted"/>
<gene>
    <name evidence="1" type="ORF">ARMGADRAFT_588056</name>
</gene>
<dbReference type="AlphaFoldDB" id="A0A2H3EBM1"/>
<organism evidence="1 2">
    <name type="scientific">Armillaria gallica</name>
    <name type="common">Bulbous honey fungus</name>
    <name type="synonym">Armillaria bulbosa</name>
    <dbReference type="NCBI Taxonomy" id="47427"/>
    <lineage>
        <taxon>Eukaryota</taxon>
        <taxon>Fungi</taxon>
        <taxon>Dikarya</taxon>
        <taxon>Basidiomycota</taxon>
        <taxon>Agaricomycotina</taxon>
        <taxon>Agaricomycetes</taxon>
        <taxon>Agaricomycetidae</taxon>
        <taxon>Agaricales</taxon>
        <taxon>Marasmiineae</taxon>
        <taxon>Physalacriaceae</taxon>
        <taxon>Armillaria</taxon>
    </lineage>
</organism>
<dbReference type="Proteomes" id="UP000217790">
    <property type="component" value="Unassembled WGS sequence"/>
</dbReference>
<name>A0A2H3EBM1_ARMGA</name>
<accession>A0A2H3EBM1</accession>
<dbReference type="EMBL" id="KZ293648">
    <property type="protein sequence ID" value="PBK98747.1"/>
    <property type="molecule type" value="Genomic_DNA"/>
</dbReference>
<sequence length="71" mass="8087">MRRSLIKTLAYLTPSSVLTLGHMNDDFHHMLSGRLTTATSLLLDLWSIIKLLIMSLPLQDDRLHCLDLRGL</sequence>
<evidence type="ECO:0000313" key="1">
    <source>
        <dbReference type="EMBL" id="PBK98747.1"/>
    </source>
</evidence>
<dbReference type="InParanoid" id="A0A2H3EBM1"/>
<reference evidence="2" key="1">
    <citation type="journal article" date="2017" name="Nat. Ecol. Evol.">
        <title>Genome expansion and lineage-specific genetic innovations in the forest pathogenic fungi Armillaria.</title>
        <authorList>
            <person name="Sipos G."/>
            <person name="Prasanna A.N."/>
            <person name="Walter M.C."/>
            <person name="O'Connor E."/>
            <person name="Balint B."/>
            <person name="Krizsan K."/>
            <person name="Kiss B."/>
            <person name="Hess J."/>
            <person name="Varga T."/>
            <person name="Slot J."/>
            <person name="Riley R."/>
            <person name="Boka B."/>
            <person name="Rigling D."/>
            <person name="Barry K."/>
            <person name="Lee J."/>
            <person name="Mihaltcheva S."/>
            <person name="LaButti K."/>
            <person name="Lipzen A."/>
            <person name="Waldron R."/>
            <person name="Moloney N.M."/>
            <person name="Sperisen C."/>
            <person name="Kredics L."/>
            <person name="Vagvoelgyi C."/>
            <person name="Patrignani A."/>
            <person name="Fitzpatrick D."/>
            <person name="Nagy I."/>
            <person name="Doyle S."/>
            <person name="Anderson J.B."/>
            <person name="Grigoriev I.V."/>
            <person name="Gueldener U."/>
            <person name="Muensterkoetter M."/>
            <person name="Nagy L.G."/>
        </authorList>
    </citation>
    <scope>NUCLEOTIDE SEQUENCE [LARGE SCALE GENOMIC DNA]</scope>
    <source>
        <strain evidence="2">Ar21-2</strain>
    </source>
</reference>
<keyword evidence="2" id="KW-1185">Reference proteome</keyword>